<evidence type="ECO:0000256" key="3">
    <source>
        <dbReference type="ARBA" id="ARBA00022737"/>
    </source>
</evidence>
<evidence type="ECO:0000259" key="9">
    <source>
        <dbReference type="PROSITE" id="PS50268"/>
    </source>
</evidence>
<dbReference type="GO" id="GO:0007156">
    <property type="term" value="P:homophilic cell adhesion via plasma membrane adhesion molecules"/>
    <property type="evidence" value="ECO:0007669"/>
    <property type="project" value="InterPro"/>
</dbReference>
<dbReference type="GO" id="GO:0005886">
    <property type="term" value="C:plasma membrane"/>
    <property type="evidence" value="ECO:0007669"/>
    <property type="project" value="InterPro"/>
</dbReference>
<gene>
    <name evidence="10" type="ORF">J4Q44_G00130210</name>
</gene>
<dbReference type="InterPro" id="IPR050971">
    <property type="entry name" value="Cadherin-domain_protein"/>
</dbReference>
<dbReference type="CDD" id="cd11304">
    <property type="entry name" value="Cadherin_repeat"/>
    <property type="match status" value="2"/>
</dbReference>
<keyword evidence="2" id="KW-0812">Transmembrane</keyword>
<reference evidence="10 11" key="1">
    <citation type="submission" date="2021-04" db="EMBL/GenBank/DDBJ databases">
        <authorList>
            <person name="De Guttry C."/>
            <person name="Zahm M."/>
            <person name="Klopp C."/>
            <person name="Cabau C."/>
            <person name="Louis A."/>
            <person name="Berthelot C."/>
            <person name="Parey E."/>
            <person name="Roest Crollius H."/>
            <person name="Montfort J."/>
            <person name="Robinson-Rechavi M."/>
            <person name="Bucao C."/>
            <person name="Bouchez O."/>
            <person name="Gislard M."/>
            <person name="Lluch J."/>
            <person name="Milhes M."/>
            <person name="Lampietro C."/>
            <person name="Lopez Roques C."/>
            <person name="Donnadieu C."/>
            <person name="Braasch I."/>
            <person name="Desvignes T."/>
            <person name="Postlethwait J."/>
            <person name="Bobe J."/>
            <person name="Wedekind C."/>
            <person name="Guiguen Y."/>
        </authorList>
    </citation>
    <scope>NUCLEOTIDE SEQUENCE [LARGE SCALE GENOMIC DNA]</scope>
    <source>
        <strain evidence="10">Cs_M1</strain>
        <tissue evidence="10">Blood</tissue>
    </source>
</reference>
<dbReference type="InterPro" id="IPR020894">
    <property type="entry name" value="Cadherin_CS"/>
</dbReference>
<dbReference type="FunFam" id="2.60.40.60:FF:000150">
    <property type="entry name" value="Dachsous cadherin-related 1"/>
    <property type="match status" value="1"/>
</dbReference>
<comment type="caution">
    <text evidence="10">The sequence shown here is derived from an EMBL/GenBank/DDBJ whole genome shotgun (WGS) entry which is preliminary data.</text>
</comment>
<keyword evidence="7" id="KW-0472">Membrane</keyword>
<keyword evidence="3" id="KW-0677">Repeat</keyword>
<keyword evidence="11" id="KW-1185">Reference proteome</keyword>
<dbReference type="FunFam" id="2.60.40.60:FF:000092">
    <property type="entry name" value="Protocadherin 8"/>
    <property type="match status" value="1"/>
</dbReference>
<evidence type="ECO:0000256" key="1">
    <source>
        <dbReference type="ARBA" id="ARBA00004370"/>
    </source>
</evidence>
<dbReference type="AlphaFoldDB" id="A0AAN8M546"/>
<dbReference type="InterPro" id="IPR015919">
    <property type="entry name" value="Cadherin-like_sf"/>
</dbReference>
<dbReference type="PRINTS" id="PR00205">
    <property type="entry name" value="CADHERIN"/>
</dbReference>
<evidence type="ECO:0000256" key="7">
    <source>
        <dbReference type="ARBA" id="ARBA00023136"/>
    </source>
</evidence>
<accession>A0AAN8M546</accession>
<dbReference type="GO" id="GO:0005911">
    <property type="term" value="C:cell-cell junction"/>
    <property type="evidence" value="ECO:0007669"/>
    <property type="project" value="TreeGrafter"/>
</dbReference>
<dbReference type="Pfam" id="PF00028">
    <property type="entry name" value="Cadherin"/>
    <property type="match status" value="2"/>
</dbReference>
<dbReference type="PROSITE" id="PS00232">
    <property type="entry name" value="CADHERIN_1"/>
    <property type="match status" value="1"/>
</dbReference>
<feature type="domain" description="Cadherin" evidence="9">
    <location>
        <begin position="74"/>
        <end position="193"/>
    </location>
</feature>
<dbReference type="InterPro" id="IPR002126">
    <property type="entry name" value="Cadherin-like_dom"/>
</dbReference>
<keyword evidence="5" id="KW-0130">Cell adhesion</keyword>
<dbReference type="GO" id="GO:0009653">
    <property type="term" value="P:anatomical structure morphogenesis"/>
    <property type="evidence" value="ECO:0007669"/>
    <property type="project" value="UniProtKB-ARBA"/>
</dbReference>
<evidence type="ECO:0000256" key="4">
    <source>
        <dbReference type="ARBA" id="ARBA00022837"/>
    </source>
</evidence>
<comment type="subcellular location">
    <subcellularLocation>
        <location evidence="1">Membrane</location>
    </subcellularLocation>
</comment>
<proteinExistence type="predicted"/>
<dbReference type="GO" id="GO:0005509">
    <property type="term" value="F:calcium ion binding"/>
    <property type="evidence" value="ECO:0007669"/>
    <property type="project" value="UniProtKB-UniRule"/>
</dbReference>
<dbReference type="SMART" id="SM00112">
    <property type="entry name" value="CA"/>
    <property type="match status" value="2"/>
</dbReference>
<dbReference type="PANTHER" id="PTHR24025:SF23">
    <property type="entry name" value="NEURAL-CADHERIN"/>
    <property type="match status" value="1"/>
</dbReference>
<dbReference type="PANTHER" id="PTHR24025">
    <property type="entry name" value="DESMOGLEIN FAMILY MEMBER"/>
    <property type="match status" value="1"/>
</dbReference>
<dbReference type="EMBL" id="JAGTTL010000010">
    <property type="protein sequence ID" value="KAK6317621.1"/>
    <property type="molecule type" value="Genomic_DNA"/>
</dbReference>
<evidence type="ECO:0000313" key="10">
    <source>
        <dbReference type="EMBL" id="KAK6317621.1"/>
    </source>
</evidence>
<sequence length="194" mass="21102">MTYRLLHTDRHFQINSHTGEISTRIRLDREQQSSYQLIIVVQDGGTPPRSATGTAHITILDENDNSPVFSHAHLDRELIIQVMEGSQPGSVLGTVKAKDPDEGENGTLYYSLSGSRVECFSVNPTTGELRSSSLLRRSERAEYTLTVTASDHGTPPHTSTCPLHIQVLSSSKSSAKNTLSMTLNSVEGVAPALS</sequence>
<evidence type="ECO:0000313" key="11">
    <source>
        <dbReference type="Proteomes" id="UP001356427"/>
    </source>
</evidence>
<keyword evidence="6" id="KW-1133">Transmembrane helix</keyword>
<keyword evidence="4 8" id="KW-0106">Calcium</keyword>
<evidence type="ECO:0000256" key="6">
    <source>
        <dbReference type="ARBA" id="ARBA00022989"/>
    </source>
</evidence>
<evidence type="ECO:0000256" key="5">
    <source>
        <dbReference type="ARBA" id="ARBA00022889"/>
    </source>
</evidence>
<dbReference type="PROSITE" id="PS50268">
    <property type="entry name" value="CADHERIN_2"/>
    <property type="match status" value="2"/>
</dbReference>
<dbReference type="SUPFAM" id="SSF49313">
    <property type="entry name" value="Cadherin-like"/>
    <property type="match status" value="2"/>
</dbReference>
<dbReference type="Proteomes" id="UP001356427">
    <property type="component" value="Unassembled WGS sequence"/>
</dbReference>
<protein>
    <recommendedName>
        <fullName evidence="9">Cadherin domain-containing protein</fullName>
    </recommendedName>
</protein>
<evidence type="ECO:0000256" key="8">
    <source>
        <dbReference type="PROSITE-ProRule" id="PRU00043"/>
    </source>
</evidence>
<evidence type="ECO:0000256" key="2">
    <source>
        <dbReference type="ARBA" id="ARBA00022692"/>
    </source>
</evidence>
<feature type="domain" description="Cadherin" evidence="9">
    <location>
        <begin position="1"/>
        <end position="69"/>
    </location>
</feature>
<name>A0AAN8M546_9TELE</name>
<dbReference type="Gene3D" id="2.60.40.60">
    <property type="entry name" value="Cadherins"/>
    <property type="match status" value="2"/>
</dbReference>
<organism evidence="10 11">
    <name type="scientific">Coregonus suidteri</name>
    <dbReference type="NCBI Taxonomy" id="861788"/>
    <lineage>
        <taxon>Eukaryota</taxon>
        <taxon>Metazoa</taxon>
        <taxon>Chordata</taxon>
        <taxon>Craniata</taxon>
        <taxon>Vertebrata</taxon>
        <taxon>Euteleostomi</taxon>
        <taxon>Actinopterygii</taxon>
        <taxon>Neopterygii</taxon>
        <taxon>Teleostei</taxon>
        <taxon>Protacanthopterygii</taxon>
        <taxon>Salmoniformes</taxon>
        <taxon>Salmonidae</taxon>
        <taxon>Coregoninae</taxon>
        <taxon>Coregonus</taxon>
    </lineage>
</organism>